<keyword evidence="2" id="KW-0596">Phosphopantetheine</keyword>
<evidence type="ECO:0000313" key="6">
    <source>
        <dbReference type="EMBL" id="WQG89843.1"/>
    </source>
</evidence>
<dbReference type="InterPro" id="IPR000873">
    <property type="entry name" value="AMP-dep_synth/lig_dom"/>
</dbReference>
<dbReference type="Proteomes" id="UP000183788">
    <property type="component" value="Unassembled WGS sequence"/>
</dbReference>
<dbReference type="InterPro" id="IPR020806">
    <property type="entry name" value="PKS_PP-bd"/>
</dbReference>
<dbReference type="PROSITE" id="PS50075">
    <property type="entry name" value="CARRIER"/>
    <property type="match status" value="1"/>
</dbReference>
<protein>
    <submittedName>
        <fullName evidence="6">AMP-binding protein</fullName>
    </submittedName>
    <submittedName>
        <fullName evidence="5">Acyl-CoA synthetase (AMP-forming)/AMP-acid ligase II</fullName>
    </submittedName>
</protein>
<dbReference type="GO" id="GO:0031177">
    <property type="term" value="F:phosphopantetheine binding"/>
    <property type="evidence" value="ECO:0007669"/>
    <property type="project" value="InterPro"/>
</dbReference>
<dbReference type="GO" id="GO:0005886">
    <property type="term" value="C:plasma membrane"/>
    <property type="evidence" value="ECO:0007669"/>
    <property type="project" value="TreeGrafter"/>
</dbReference>
<reference evidence="5 7" key="1">
    <citation type="submission" date="2016-11" db="EMBL/GenBank/DDBJ databases">
        <authorList>
            <person name="Jaros S."/>
            <person name="Januszkiewicz K."/>
            <person name="Wedrychowicz H."/>
        </authorList>
    </citation>
    <scope>NUCLEOTIDE SEQUENCE [LARGE SCALE GENOMIC DNA]</scope>
    <source>
        <strain evidence="5 7">DSM 784</strain>
    </source>
</reference>
<gene>
    <name evidence="5" type="ORF">SAMN05661012_06022</name>
    <name evidence="6" type="ORF">SR876_33465</name>
</gene>
<name>A0A1K1SS43_9BACT</name>
<dbReference type="Pfam" id="PF00550">
    <property type="entry name" value="PP-binding"/>
    <property type="match status" value="1"/>
</dbReference>
<organism evidence="5 7">
    <name type="scientific">Chitinophaga sancti</name>
    <dbReference type="NCBI Taxonomy" id="1004"/>
    <lineage>
        <taxon>Bacteria</taxon>
        <taxon>Pseudomonadati</taxon>
        <taxon>Bacteroidota</taxon>
        <taxon>Chitinophagia</taxon>
        <taxon>Chitinophagales</taxon>
        <taxon>Chitinophagaceae</taxon>
        <taxon>Chitinophaga</taxon>
    </lineage>
</organism>
<dbReference type="SMART" id="SM01294">
    <property type="entry name" value="PKS_PP_betabranch"/>
    <property type="match status" value="1"/>
</dbReference>
<evidence type="ECO:0000313" key="8">
    <source>
        <dbReference type="Proteomes" id="UP001326715"/>
    </source>
</evidence>
<dbReference type="EMBL" id="CP140154">
    <property type="protein sequence ID" value="WQG89843.1"/>
    <property type="molecule type" value="Genomic_DNA"/>
</dbReference>
<dbReference type="InterPro" id="IPR036736">
    <property type="entry name" value="ACP-like_sf"/>
</dbReference>
<sequence>MESSLHTLTCIPLTDMLLRLQDENEKGITFIKSGDQEIFVAYPQLIKKAKHCLYYLQTVAGMQSGDELIIQEEDNELLLTAFWACLLGGIIPVPVSTGTKNEHKLKLLKIWDTLKHPHLFAAEDHVQRLTSYIQEEAPETSITQLLEHTIYSGTDFSSFPDTSVLHAPALDDLAFIQYSSGSTGAPKGVMLTHRNLFYNTIDLAEKMQLTPADIKLSWMPLSHDMGMIAFHLTAVQAGCTQYLMPTPLFIRRPLLWMESVNRHKATILYSPNFGYEYFMEAMDNKSAGSWDLSSVRMIINGAEPISAEVCRRFATKLKPMGLSPLAIAPGYGMAEASVCVTLSAADAPVNEHFFQRDSLRISDVVIEEENTSPQTVGFVECGTPARHCKVRVCGDKDEILAPGTVGHIHISGLNVTAGYYRNEEATKALLTNDGWVRTGDLGLIHPNGQLIITGRHKNMIILQGNNYYHHDIERLLFGIPGIAAGKVVACGIPGDSNERERLVIFVLFKGTPAAFADTEEAVVATLSDVIGIVPDVVIPVREIPKTTSGKIQHFEMLQRFRRNEFAEVLSALKSLSAKRFLDQWQQEQPTVRLHKIESWLQETVASLLKISATDVDLIQPLVDQGMKSLHGVQLRNLLERRLNIDLAIGVLYKYPSIDKLAGFIYKKLFPTATSTHTEVTPPQANNGLLEKVAALSDEQIALLLNENPL</sequence>
<evidence type="ECO:0000256" key="1">
    <source>
        <dbReference type="ARBA" id="ARBA00006432"/>
    </source>
</evidence>
<evidence type="ECO:0000259" key="4">
    <source>
        <dbReference type="PROSITE" id="PS50075"/>
    </source>
</evidence>
<dbReference type="GO" id="GO:0070566">
    <property type="term" value="F:adenylyltransferase activity"/>
    <property type="evidence" value="ECO:0007669"/>
    <property type="project" value="TreeGrafter"/>
</dbReference>
<dbReference type="Pfam" id="PF00501">
    <property type="entry name" value="AMP-binding"/>
    <property type="match status" value="1"/>
</dbReference>
<dbReference type="InterPro" id="IPR045851">
    <property type="entry name" value="AMP-bd_C_sf"/>
</dbReference>
<dbReference type="PROSITE" id="PS00455">
    <property type="entry name" value="AMP_BINDING"/>
    <property type="match status" value="1"/>
</dbReference>
<feature type="domain" description="Carrier" evidence="4">
    <location>
        <begin position="591"/>
        <end position="668"/>
    </location>
</feature>
<dbReference type="RefSeq" id="WP_072365572.1">
    <property type="nucleotide sequence ID" value="NZ_CP139972.1"/>
</dbReference>
<dbReference type="PANTHER" id="PTHR22754:SF32">
    <property type="entry name" value="DISCO-INTERACTING PROTEIN 2"/>
    <property type="match status" value="1"/>
</dbReference>
<dbReference type="OrthoDB" id="9765680at2"/>
<dbReference type="PANTHER" id="PTHR22754">
    <property type="entry name" value="DISCO-INTERACTING PROTEIN 2 DIP2 -RELATED"/>
    <property type="match status" value="1"/>
</dbReference>
<dbReference type="STRING" id="1004.SAMN05661012_06022"/>
<dbReference type="Gene3D" id="3.40.50.12780">
    <property type="entry name" value="N-terminal domain of ligase-like"/>
    <property type="match status" value="1"/>
</dbReference>
<comment type="similarity">
    <text evidence="1">Belongs to the ATP-dependent AMP-binding enzyme family.</text>
</comment>
<evidence type="ECO:0000256" key="2">
    <source>
        <dbReference type="ARBA" id="ARBA00022450"/>
    </source>
</evidence>
<dbReference type="GO" id="GO:0016874">
    <property type="term" value="F:ligase activity"/>
    <property type="evidence" value="ECO:0007669"/>
    <property type="project" value="UniProtKB-KW"/>
</dbReference>
<dbReference type="EMBL" id="FPIZ01000031">
    <property type="protein sequence ID" value="SFW87114.1"/>
    <property type="molecule type" value="Genomic_DNA"/>
</dbReference>
<proteinExistence type="inferred from homology"/>
<dbReference type="GO" id="GO:0006633">
    <property type="term" value="P:fatty acid biosynthetic process"/>
    <property type="evidence" value="ECO:0007669"/>
    <property type="project" value="TreeGrafter"/>
</dbReference>
<dbReference type="SMART" id="SM00823">
    <property type="entry name" value="PKS_PP"/>
    <property type="match status" value="1"/>
</dbReference>
<dbReference type="SUPFAM" id="SSF47336">
    <property type="entry name" value="ACP-like"/>
    <property type="match status" value="1"/>
</dbReference>
<reference evidence="6 8" key="2">
    <citation type="submission" date="2023-11" db="EMBL/GenBank/DDBJ databases">
        <title>MicrobeMod: A computational toolkit for identifying prokaryotic methylation and restriction-modification with nanopore sequencing.</title>
        <authorList>
            <person name="Crits-Christoph A."/>
            <person name="Kang S.C."/>
            <person name="Lee H."/>
            <person name="Ostrov N."/>
        </authorList>
    </citation>
    <scope>NUCLEOTIDE SEQUENCE [LARGE SCALE GENOMIC DNA]</scope>
    <source>
        <strain evidence="6 8">ATCC 23090</strain>
    </source>
</reference>
<accession>A0A1K1SS43</accession>
<evidence type="ECO:0000313" key="5">
    <source>
        <dbReference type="EMBL" id="SFW87114.1"/>
    </source>
</evidence>
<keyword evidence="3" id="KW-0597">Phosphoprotein</keyword>
<dbReference type="InterPro" id="IPR020845">
    <property type="entry name" value="AMP-binding_CS"/>
</dbReference>
<evidence type="ECO:0000313" key="7">
    <source>
        <dbReference type="Proteomes" id="UP000183788"/>
    </source>
</evidence>
<dbReference type="Gene3D" id="3.30.300.30">
    <property type="match status" value="1"/>
</dbReference>
<dbReference type="InterPro" id="IPR042099">
    <property type="entry name" value="ANL_N_sf"/>
</dbReference>
<dbReference type="Proteomes" id="UP001326715">
    <property type="component" value="Chromosome"/>
</dbReference>
<dbReference type="AlphaFoldDB" id="A0A1K1SS43"/>
<dbReference type="SUPFAM" id="SSF56801">
    <property type="entry name" value="Acetyl-CoA synthetase-like"/>
    <property type="match status" value="1"/>
</dbReference>
<keyword evidence="5" id="KW-0436">Ligase</keyword>
<evidence type="ECO:0000256" key="3">
    <source>
        <dbReference type="ARBA" id="ARBA00022553"/>
    </source>
</evidence>
<keyword evidence="8" id="KW-1185">Reference proteome</keyword>
<dbReference type="InterPro" id="IPR009081">
    <property type="entry name" value="PP-bd_ACP"/>
</dbReference>
<dbReference type="Gene3D" id="1.10.1200.10">
    <property type="entry name" value="ACP-like"/>
    <property type="match status" value="1"/>
</dbReference>